<dbReference type="PROSITE" id="PS50109">
    <property type="entry name" value="HIS_KIN"/>
    <property type="match status" value="1"/>
</dbReference>
<dbReference type="PROSITE" id="PS50885">
    <property type="entry name" value="HAMP"/>
    <property type="match status" value="1"/>
</dbReference>
<dbReference type="InterPro" id="IPR005467">
    <property type="entry name" value="His_kinase_dom"/>
</dbReference>
<dbReference type="InterPro" id="IPR036890">
    <property type="entry name" value="HATPase_C_sf"/>
</dbReference>
<dbReference type="InterPro" id="IPR003661">
    <property type="entry name" value="HisK_dim/P_dom"/>
</dbReference>
<keyword evidence="8 10" id="KW-1133">Transmembrane helix</keyword>
<dbReference type="Gene3D" id="1.10.287.130">
    <property type="match status" value="1"/>
</dbReference>
<keyword evidence="9" id="KW-0902">Two-component regulatory system</keyword>
<evidence type="ECO:0000259" key="11">
    <source>
        <dbReference type="PROSITE" id="PS50109"/>
    </source>
</evidence>
<feature type="domain" description="Histidine kinase" evidence="11">
    <location>
        <begin position="158"/>
        <end position="359"/>
    </location>
</feature>
<evidence type="ECO:0000256" key="5">
    <source>
        <dbReference type="ARBA" id="ARBA00022679"/>
    </source>
</evidence>
<evidence type="ECO:0000256" key="9">
    <source>
        <dbReference type="ARBA" id="ARBA00023012"/>
    </source>
</evidence>
<dbReference type="CDD" id="cd00082">
    <property type="entry name" value="HisKA"/>
    <property type="match status" value="1"/>
</dbReference>
<keyword evidence="7 13" id="KW-0418">Kinase</keyword>
<proteinExistence type="predicted"/>
<dbReference type="EMBL" id="JAAATY010000003">
    <property type="protein sequence ID" value="NRN64177.1"/>
    <property type="molecule type" value="Genomic_DNA"/>
</dbReference>
<dbReference type="SUPFAM" id="SSF47384">
    <property type="entry name" value="Homodimeric domain of signal transducing histidine kinase"/>
    <property type="match status" value="1"/>
</dbReference>
<evidence type="ECO:0000256" key="6">
    <source>
        <dbReference type="ARBA" id="ARBA00022692"/>
    </source>
</evidence>
<comment type="caution">
    <text evidence="13">The sequence shown here is derived from an EMBL/GenBank/DDBJ whole genome shotgun (WGS) entry which is preliminary data.</text>
</comment>
<dbReference type="PANTHER" id="PTHR45436:SF5">
    <property type="entry name" value="SENSOR HISTIDINE KINASE TRCS"/>
    <property type="match status" value="1"/>
</dbReference>
<gene>
    <name evidence="13" type="ORF">GC106_13830</name>
</gene>
<evidence type="ECO:0000256" key="4">
    <source>
        <dbReference type="ARBA" id="ARBA00022553"/>
    </source>
</evidence>
<organism evidence="13 14">
    <name type="scientific">Kibdelosporangium persicum</name>
    <dbReference type="NCBI Taxonomy" id="2698649"/>
    <lineage>
        <taxon>Bacteria</taxon>
        <taxon>Bacillati</taxon>
        <taxon>Actinomycetota</taxon>
        <taxon>Actinomycetes</taxon>
        <taxon>Pseudonocardiales</taxon>
        <taxon>Pseudonocardiaceae</taxon>
        <taxon>Kibdelosporangium</taxon>
    </lineage>
</organism>
<dbReference type="Pfam" id="PF00672">
    <property type="entry name" value="HAMP"/>
    <property type="match status" value="1"/>
</dbReference>
<evidence type="ECO:0000256" key="7">
    <source>
        <dbReference type="ARBA" id="ARBA00022777"/>
    </source>
</evidence>
<protein>
    <recommendedName>
        <fullName evidence="3">histidine kinase</fullName>
        <ecNumber evidence="3">2.7.13.3</ecNumber>
    </recommendedName>
</protein>
<dbReference type="Gene3D" id="3.30.565.10">
    <property type="entry name" value="Histidine kinase-like ATPase, C-terminal domain"/>
    <property type="match status" value="1"/>
</dbReference>
<evidence type="ECO:0000256" key="1">
    <source>
        <dbReference type="ARBA" id="ARBA00000085"/>
    </source>
</evidence>
<keyword evidence="10" id="KW-0472">Membrane</keyword>
<dbReference type="Proteomes" id="UP000763557">
    <property type="component" value="Unassembled WGS sequence"/>
</dbReference>
<evidence type="ECO:0000256" key="10">
    <source>
        <dbReference type="SAM" id="Phobius"/>
    </source>
</evidence>
<feature type="transmembrane region" description="Helical" evidence="10">
    <location>
        <begin position="74"/>
        <end position="96"/>
    </location>
</feature>
<comment type="catalytic activity">
    <reaction evidence="1">
        <text>ATP + protein L-histidine = ADP + protein N-phospho-L-histidine.</text>
        <dbReference type="EC" id="2.7.13.3"/>
    </reaction>
</comment>
<dbReference type="GO" id="GO:0016301">
    <property type="term" value="F:kinase activity"/>
    <property type="evidence" value="ECO:0007669"/>
    <property type="project" value="UniProtKB-KW"/>
</dbReference>
<evidence type="ECO:0000313" key="14">
    <source>
        <dbReference type="Proteomes" id="UP000763557"/>
    </source>
</evidence>
<name>A0ABX2EYV7_9PSEU</name>
<dbReference type="InterPro" id="IPR050428">
    <property type="entry name" value="TCS_sensor_his_kinase"/>
</dbReference>
<dbReference type="Pfam" id="PF00512">
    <property type="entry name" value="HisKA"/>
    <property type="match status" value="1"/>
</dbReference>
<dbReference type="Gene3D" id="6.10.340.10">
    <property type="match status" value="1"/>
</dbReference>
<dbReference type="SMART" id="SM00304">
    <property type="entry name" value="HAMP"/>
    <property type="match status" value="1"/>
</dbReference>
<evidence type="ECO:0000256" key="8">
    <source>
        <dbReference type="ARBA" id="ARBA00022989"/>
    </source>
</evidence>
<dbReference type="SMART" id="SM00387">
    <property type="entry name" value="HATPase_c"/>
    <property type="match status" value="1"/>
</dbReference>
<dbReference type="SMART" id="SM00388">
    <property type="entry name" value="HisKA"/>
    <property type="match status" value="1"/>
</dbReference>
<keyword evidence="5" id="KW-0808">Transferase</keyword>
<evidence type="ECO:0000256" key="3">
    <source>
        <dbReference type="ARBA" id="ARBA00012438"/>
    </source>
</evidence>
<dbReference type="InterPro" id="IPR003660">
    <property type="entry name" value="HAMP_dom"/>
</dbReference>
<dbReference type="SUPFAM" id="SSF55874">
    <property type="entry name" value="ATPase domain of HSP90 chaperone/DNA topoisomerase II/histidine kinase"/>
    <property type="match status" value="1"/>
</dbReference>
<reference evidence="13 14" key="1">
    <citation type="submission" date="2020-01" db="EMBL/GenBank/DDBJ databases">
        <title>Kibdelosporangium persica a novel Actinomycetes from a hot desert in Iran.</title>
        <authorList>
            <person name="Safaei N."/>
            <person name="Zaburannyi N."/>
            <person name="Mueller R."/>
            <person name="Wink J."/>
        </authorList>
    </citation>
    <scope>NUCLEOTIDE SEQUENCE [LARGE SCALE GENOMIC DNA]</scope>
    <source>
        <strain evidence="13 14">4NS15</strain>
    </source>
</reference>
<dbReference type="CDD" id="cd06225">
    <property type="entry name" value="HAMP"/>
    <property type="match status" value="1"/>
</dbReference>
<dbReference type="EC" id="2.7.13.3" evidence="3"/>
<dbReference type="PANTHER" id="PTHR45436">
    <property type="entry name" value="SENSOR HISTIDINE KINASE YKOH"/>
    <property type="match status" value="1"/>
</dbReference>
<keyword evidence="14" id="KW-1185">Reference proteome</keyword>
<evidence type="ECO:0000313" key="13">
    <source>
        <dbReference type="EMBL" id="NRN64177.1"/>
    </source>
</evidence>
<evidence type="ECO:0000256" key="2">
    <source>
        <dbReference type="ARBA" id="ARBA00004236"/>
    </source>
</evidence>
<comment type="subcellular location">
    <subcellularLocation>
        <location evidence="2">Cell membrane</location>
    </subcellularLocation>
</comment>
<dbReference type="Pfam" id="PF02518">
    <property type="entry name" value="HATPase_c"/>
    <property type="match status" value="1"/>
</dbReference>
<dbReference type="SUPFAM" id="SSF158472">
    <property type="entry name" value="HAMP domain-like"/>
    <property type="match status" value="1"/>
</dbReference>
<keyword evidence="6 10" id="KW-0812">Transmembrane</keyword>
<feature type="domain" description="HAMP" evidence="12">
    <location>
        <begin position="97"/>
        <end position="150"/>
    </location>
</feature>
<evidence type="ECO:0000259" key="12">
    <source>
        <dbReference type="PROSITE" id="PS50885"/>
    </source>
</evidence>
<accession>A0ABX2EYV7</accession>
<keyword evidence="4" id="KW-0597">Phosphoprotein</keyword>
<sequence length="368" mass="40260">MRVRLTVLYTGIFLVTSTVLVIVVNMVFSDRLNTEVAQIAPDRPVRLEFPPPPPPGLRVENVRELPEEVLRDQWIATLITIAVLAALSIAAGWWMAGRMLRPLRRITATAQRLSFSNLDERIALTGPNDELKDLADTFDAMLERLERSAESQRQFIANAAHELRTPLATQRAAIQIGLEDAGDLPAVRAKLLTHNRRTEQIIDSLLVLAEAEHGLDAMRPVELATLVRQTATESTTDGITITVATEPVMVRGDPVLLHRLLVNVVSNAVRYNHPGGSVHIGLSASGVLTVRNTGPHVAPERIPELFQPFRRLHTRTRTDGAGLGLSIAASIARAHHAEITARPNPDGGLELTVVFGIPSPSLVSLPRR</sequence>
<dbReference type="InterPro" id="IPR003594">
    <property type="entry name" value="HATPase_dom"/>
</dbReference>
<dbReference type="InterPro" id="IPR036097">
    <property type="entry name" value="HisK_dim/P_sf"/>
</dbReference>
<feature type="transmembrane region" description="Helical" evidence="10">
    <location>
        <begin position="7"/>
        <end position="28"/>
    </location>
</feature>